<dbReference type="PANTHER" id="PTHR28640:SF1">
    <property type="entry name" value="ADP-RIBOSYLATION FACTOR-LIKE PROTEIN 6-INTERACTING PROTEIN 6"/>
    <property type="match status" value="1"/>
</dbReference>
<name>A0ABM1B5W3_LIMPO</name>
<proteinExistence type="predicted"/>
<evidence type="ECO:0000313" key="3">
    <source>
        <dbReference type="RefSeq" id="XP_013775448.1"/>
    </source>
</evidence>
<feature type="transmembrane region" description="Helical" evidence="1">
    <location>
        <begin position="157"/>
        <end position="174"/>
    </location>
</feature>
<dbReference type="GeneID" id="106460300"/>
<dbReference type="Proteomes" id="UP000694941">
    <property type="component" value="Unplaced"/>
</dbReference>
<gene>
    <name evidence="3" type="primary">LOC106460300</name>
</gene>
<accession>A0ABM1B5W3</accession>
<reference evidence="3" key="1">
    <citation type="submission" date="2025-08" db="UniProtKB">
        <authorList>
            <consortium name="RefSeq"/>
        </authorList>
    </citation>
    <scope>IDENTIFICATION</scope>
    <source>
        <tissue evidence="3">Muscle</tissue>
    </source>
</reference>
<dbReference type="PANTHER" id="PTHR28640">
    <property type="entry name" value="ADP-RIBOSYLATION FACTOR-LIKE PROTEIN 6-INTERACTING PROTEIN 6"/>
    <property type="match status" value="1"/>
</dbReference>
<keyword evidence="1" id="KW-0472">Membrane</keyword>
<sequence>MASNEMSLEGNPVLVKKKLFVSDCDDVEWRYKKINNFKYWLLYISVWSLLIFVVYCRITTQPEKQDSAFYGMCSVASSFQNFKLTLQNFVVTNIKQAYHFAELMISDTLLALGTGITVSLFTWMIIYLDSCQPGIQPPSPLSPRKIRASSGHTFHTGYILALVNGVLFSALALIW</sequence>
<keyword evidence="1" id="KW-0812">Transmembrane</keyword>
<evidence type="ECO:0000313" key="2">
    <source>
        <dbReference type="Proteomes" id="UP000694941"/>
    </source>
</evidence>
<dbReference type="Pfam" id="PF15062">
    <property type="entry name" value="ARL6IP6"/>
    <property type="match status" value="1"/>
</dbReference>
<dbReference type="RefSeq" id="XP_013775448.1">
    <property type="nucleotide sequence ID" value="XM_013919994.2"/>
</dbReference>
<evidence type="ECO:0000256" key="1">
    <source>
        <dbReference type="SAM" id="Phobius"/>
    </source>
</evidence>
<dbReference type="InterPro" id="IPR029383">
    <property type="entry name" value="ARL6IP6"/>
</dbReference>
<feature type="transmembrane region" description="Helical" evidence="1">
    <location>
        <begin position="109"/>
        <end position="128"/>
    </location>
</feature>
<feature type="transmembrane region" description="Helical" evidence="1">
    <location>
        <begin position="39"/>
        <end position="58"/>
    </location>
</feature>
<keyword evidence="2" id="KW-1185">Reference proteome</keyword>
<keyword evidence="1" id="KW-1133">Transmembrane helix</keyword>
<protein>
    <submittedName>
        <fullName evidence="3">Uncharacterized protein LOC106460300 isoform X1</fullName>
    </submittedName>
</protein>
<organism evidence="2 3">
    <name type="scientific">Limulus polyphemus</name>
    <name type="common">Atlantic horseshoe crab</name>
    <dbReference type="NCBI Taxonomy" id="6850"/>
    <lineage>
        <taxon>Eukaryota</taxon>
        <taxon>Metazoa</taxon>
        <taxon>Ecdysozoa</taxon>
        <taxon>Arthropoda</taxon>
        <taxon>Chelicerata</taxon>
        <taxon>Merostomata</taxon>
        <taxon>Xiphosura</taxon>
        <taxon>Limulidae</taxon>
        <taxon>Limulus</taxon>
    </lineage>
</organism>